<dbReference type="PROSITE" id="PS51482">
    <property type="entry name" value="DEGV"/>
    <property type="match status" value="1"/>
</dbReference>
<dbReference type="InterPro" id="IPR003797">
    <property type="entry name" value="DegV"/>
</dbReference>
<protein>
    <submittedName>
        <fullName evidence="2">DegV family protein</fullName>
    </submittedName>
</protein>
<dbReference type="STRING" id="1121105.GCA_000421665_00974"/>
<organism evidence="2 3">
    <name type="scientific">Bavariicoccus seileri</name>
    <dbReference type="NCBI Taxonomy" id="549685"/>
    <lineage>
        <taxon>Bacteria</taxon>
        <taxon>Bacillati</taxon>
        <taxon>Bacillota</taxon>
        <taxon>Bacilli</taxon>
        <taxon>Lactobacillales</taxon>
        <taxon>Enterococcaceae</taxon>
        <taxon>Bavariicoccus</taxon>
    </lineage>
</organism>
<dbReference type="Pfam" id="PF02645">
    <property type="entry name" value="DegV"/>
    <property type="match status" value="1"/>
</dbReference>
<evidence type="ECO:0000313" key="2">
    <source>
        <dbReference type="EMBL" id="HCS93661.1"/>
    </source>
</evidence>
<sequence length="281" mass="30735">MTAIKIVTDSTVDLTDAELKKLDLTIVPLNINFEHENFIDGVTITKEEFIKKMSESQTLPKTSQPSIGEFVEVYNDLTSDGSTVISIHLTDVISGTINAAQQAAQLADGDVRVINSKMTSRGLARQVLRACELSQTDASVSEILTEIQKVHDKTFLYLDVIHLDNLVKGGRISKAAGLISNLLNIKVFMQLTDTTLVTIGKGRGMKVVQKHFDLLRKDYLSSGKAIKAIDFAHAGLSQFNQAIIDSYKKSFPNIPITVTFTSPVITTHTGADAMAIIIEEL</sequence>
<proteinExistence type="predicted"/>
<comment type="caution">
    <text evidence="2">The sequence shown here is derived from an EMBL/GenBank/DDBJ whole genome shotgun (WGS) entry which is preliminary data.</text>
</comment>
<gene>
    <name evidence="2" type="ORF">DIW15_02990</name>
</gene>
<dbReference type="SUPFAM" id="SSF82549">
    <property type="entry name" value="DAK1/DegV-like"/>
    <property type="match status" value="1"/>
</dbReference>
<name>A0A3D4S6T0_9ENTE</name>
<evidence type="ECO:0000256" key="1">
    <source>
        <dbReference type="ARBA" id="ARBA00023121"/>
    </source>
</evidence>
<dbReference type="PANTHER" id="PTHR33434:SF8">
    <property type="entry name" value="DEGV DOMAIN-CONTAINING PROTEIN SPR1019"/>
    <property type="match status" value="1"/>
</dbReference>
<dbReference type="Gene3D" id="3.30.1180.10">
    <property type="match status" value="1"/>
</dbReference>
<dbReference type="EMBL" id="DQHO01000018">
    <property type="protein sequence ID" value="HCS93661.1"/>
    <property type="molecule type" value="Genomic_DNA"/>
</dbReference>
<dbReference type="Proteomes" id="UP000262195">
    <property type="component" value="Unassembled WGS sequence"/>
</dbReference>
<reference evidence="2 3" key="1">
    <citation type="journal article" date="2018" name="Nat. Biotechnol.">
        <title>A standardized bacterial taxonomy based on genome phylogeny substantially revises the tree of life.</title>
        <authorList>
            <person name="Parks D.H."/>
            <person name="Chuvochina M."/>
            <person name="Waite D.W."/>
            <person name="Rinke C."/>
            <person name="Skarshewski A."/>
            <person name="Chaumeil P.A."/>
            <person name="Hugenholtz P."/>
        </authorList>
    </citation>
    <scope>NUCLEOTIDE SEQUENCE [LARGE SCALE GENOMIC DNA]</scope>
    <source>
        <strain evidence="2">UBA11306</strain>
    </source>
</reference>
<dbReference type="Gene3D" id="3.40.50.10170">
    <property type="match status" value="1"/>
</dbReference>
<dbReference type="NCBIfam" id="TIGR00762">
    <property type="entry name" value="DegV"/>
    <property type="match status" value="1"/>
</dbReference>
<dbReference type="PANTHER" id="PTHR33434">
    <property type="entry name" value="DEGV DOMAIN-CONTAINING PROTEIN DR_1986-RELATED"/>
    <property type="match status" value="1"/>
</dbReference>
<dbReference type="InterPro" id="IPR043168">
    <property type="entry name" value="DegV_C"/>
</dbReference>
<evidence type="ECO:0000313" key="3">
    <source>
        <dbReference type="Proteomes" id="UP000262195"/>
    </source>
</evidence>
<dbReference type="InterPro" id="IPR050270">
    <property type="entry name" value="DegV_domain_contain"/>
</dbReference>
<dbReference type="GO" id="GO:0008289">
    <property type="term" value="F:lipid binding"/>
    <property type="evidence" value="ECO:0007669"/>
    <property type="project" value="UniProtKB-KW"/>
</dbReference>
<dbReference type="RefSeq" id="WP_022796245.1">
    <property type="nucleotide sequence ID" value="NZ_JBQEAI010000010.1"/>
</dbReference>
<dbReference type="AlphaFoldDB" id="A0A3D4S6T0"/>
<keyword evidence="1" id="KW-0446">Lipid-binding</keyword>
<accession>A0A3D4S6T0</accession>